<protein>
    <recommendedName>
        <fullName evidence="1">DUF4178 domain-containing protein</fullName>
    </recommendedName>
</protein>
<reference evidence="2 3" key="1">
    <citation type="submission" date="2015-12" db="EMBL/GenBank/DDBJ databases">
        <title>Complete genome of Roseateles depolymerans KCTC 42856.</title>
        <authorList>
            <person name="Kim K.M."/>
        </authorList>
    </citation>
    <scope>NUCLEOTIDE SEQUENCE [LARGE SCALE GENOMIC DNA]</scope>
    <source>
        <strain evidence="2 3">KCTC 42856</strain>
    </source>
</reference>
<dbReference type="AlphaFoldDB" id="A0A0U3L7D7"/>
<name>A0A0U3L7D7_9BURK</name>
<sequence>MATIAPQRRWQAHCPNCGGPVEFASPASASTVCSYCRSTLLREGDQLRRIGQSAELFQDFSPLQLGAAGRFAGTGFVVVGRLQMAYADGGWNEWHVLFDASASEAPRSGWLSEDNGQFVMSFEAPLQERAPAVESLTVGGLQMLAGTAWQVASKVNATLAAAEGELPHPPRMDSSFWVADLRSTQGEVATLDYSDPAQPTWSVGRSVKLADLAMTGLRQDSTASVASRTLPCPNCGASLEPRLDSTQSIVCHQCKSVVDISKGAGADLSAFQQNNGGEPQIPLGTTGSLALNGGTPKPWQVVGYMERVDLPESAEDEQTFWREYLLFNQTEGFAFLVDTEEGWSIVRPITGAPSKTGKDTVTYQDKPFKRRWSYSAKVTWVLGEFYWRVRREERALVRDYEWRNGARLELLSAEQTGQEITWSHGRAVDAAEVQRAFSLSPDQMPALKRDVTSSSGSTGMLVKIVVGLLLLALLFAFLRACSRDDCEDYKDTYGASSAEYQQCKRNARSGVIYSGSGGGSYGGYSSGGGGHK</sequence>
<feature type="domain" description="DUF4178" evidence="1">
    <location>
        <begin position="297"/>
        <end position="429"/>
    </location>
</feature>
<dbReference type="Proteomes" id="UP000060699">
    <property type="component" value="Chromosome"/>
</dbReference>
<evidence type="ECO:0000313" key="2">
    <source>
        <dbReference type="EMBL" id="ALV07198.1"/>
    </source>
</evidence>
<dbReference type="OrthoDB" id="228033at2"/>
<dbReference type="InterPro" id="IPR025235">
    <property type="entry name" value="DUF4178"/>
</dbReference>
<evidence type="ECO:0000259" key="1">
    <source>
        <dbReference type="Pfam" id="PF13785"/>
    </source>
</evidence>
<feature type="domain" description="DUF4178" evidence="1">
    <location>
        <begin position="64"/>
        <end position="207"/>
    </location>
</feature>
<dbReference type="KEGG" id="rdp:RD2015_2733"/>
<dbReference type="Pfam" id="PF13785">
    <property type="entry name" value="DUF4178"/>
    <property type="match status" value="2"/>
</dbReference>
<accession>A0A0U3L7D7</accession>
<gene>
    <name evidence="2" type="ORF">RD2015_2733</name>
</gene>
<dbReference type="EMBL" id="CP013729">
    <property type="protein sequence ID" value="ALV07198.1"/>
    <property type="molecule type" value="Genomic_DNA"/>
</dbReference>
<organism evidence="2 3">
    <name type="scientific">Roseateles depolymerans</name>
    <dbReference type="NCBI Taxonomy" id="76731"/>
    <lineage>
        <taxon>Bacteria</taxon>
        <taxon>Pseudomonadati</taxon>
        <taxon>Pseudomonadota</taxon>
        <taxon>Betaproteobacteria</taxon>
        <taxon>Burkholderiales</taxon>
        <taxon>Sphaerotilaceae</taxon>
        <taxon>Roseateles</taxon>
    </lineage>
</organism>
<dbReference type="STRING" id="76731.RD2015_2733"/>
<keyword evidence="3" id="KW-1185">Reference proteome</keyword>
<dbReference type="RefSeq" id="WP_058935356.1">
    <property type="nucleotide sequence ID" value="NZ_CP013729.1"/>
</dbReference>
<proteinExistence type="predicted"/>
<evidence type="ECO:0000313" key="3">
    <source>
        <dbReference type="Proteomes" id="UP000060699"/>
    </source>
</evidence>